<reference evidence="1 2" key="1">
    <citation type="submission" date="2019-09" db="EMBL/GenBank/DDBJ databases">
        <authorList>
            <person name="Cao W.R."/>
        </authorList>
    </citation>
    <scope>NUCLEOTIDE SEQUENCE [LARGE SCALE GENOMIC DNA]</scope>
    <source>
        <strain evidence="2">a4</strain>
    </source>
</reference>
<evidence type="ECO:0000313" key="2">
    <source>
        <dbReference type="Proteomes" id="UP000467305"/>
    </source>
</evidence>
<proteinExistence type="predicted"/>
<dbReference type="OrthoDB" id="1199105at2"/>
<name>A0A7J5AQI9_9FLAO</name>
<accession>A0A7J5AQI9</accession>
<comment type="caution">
    <text evidence="1">The sequence shown here is derived from an EMBL/GenBank/DDBJ whole genome shotgun (WGS) entry which is preliminary data.</text>
</comment>
<evidence type="ECO:0000313" key="1">
    <source>
        <dbReference type="EMBL" id="KAB1159885.1"/>
    </source>
</evidence>
<dbReference type="RefSeq" id="WP_150899129.1">
    <property type="nucleotide sequence ID" value="NZ_WAAU01000008.1"/>
</dbReference>
<dbReference type="EMBL" id="WAAU01000008">
    <property type="protein sequence ID" value="KAB1159885.1"/>
    <property type="molecule type" value="Genomic_DNA"/>
</dbReference>
<organism evidence="1 2">
    <name type="scientific">Tenacibaculum aiptasiae</name>
    <dbReference type="NCBI Taxonomy" id="426481"/>
    <lineage>
        <taxon>Bacteria</taxon>
        <taxon>Pseudomonadati</taxon>
        <taxon>Bacteroidota</taxon>
        <taxon>Flavobacteriia</taxon>
        <taxon>Flavobacteriales</taxon>
        <taxon>Flavobacteriaceae</taxon>
        <taxon>Tenacibaculum</taxon>
    </lineage>
</organism>
<sequence length="245" mass="27304">MKKILIVLLLGITAVGMSQEKVLLRLNYKKGDTYKMSMKMNQDMGAALMDMNMDMNIKVTGVKEGDYLTETKFTYMSTKVLQGAEEKVNFNTNMKDSELTEESKKFKAQMQPMMDAMIYSSVDKFGKSKFLKTEPNFPGADQLSNQYNQSVVYPKEKVGVGSTWTNTQNSGGITMELVYTVTEITKEKVIAKINGKMSAMPTAKITGAVEIMKSTGIPSKSVVSIEMDMMGQMMKTKAESTIEKI</sequence>
<keyword evidence="2" id="KW-1185">Reference proteome</keyword>
<dbReference type="AlphaFoldDB" id="A0A7J5AQI9"/>
<dbReference type="Proteomes" id="UP000467305">
    <property type="component" value="Unassembled WGS sequence"/>
</dbReference>
<protein>
    <submittedName>
        <fullName evidence="1">Uncharacterized protein</fullName>
    </submittedName>
</protein>
<gene>
    <name evidence="1" type="ORF">F7018_06115</name>
</gene>